<evidence type="ECO:0000313" key="8">
    <source>
        <dbReference type="EMBL" id="CAD5211601.1"/>
    </source>
</evidence>
<dbReference type="GO" id="GO:0019901">
    <property type="term" value="F:protein kinase binding"/>
    <property type="evidence" value="ECO:0007669"/>
    <property type="project" value="TreeGrafter"/>
</dbReference>
<feature type="domain" description="RGS" evidence="6">
    <location>
        <begin position="36"/>
        <end position="143"/>
    </location>
</feature>
<reference evidence="8" key="1">
    <citation type="submission" date="2020-09" db="EMBL/GenBank/DDBJ databases">
        <authorList>
            <person name="Kikuchi T."/>
        </authorList>
    </citation>
    <scope>NUCLEOTIDE SEQUENCE</scope>
    <source>
        <strain evidence="8">Ka4C1</strain>
    </source>
</reference>
<dbReference type="OrthoDB" id="10007451at2759"/>
<dbReference type="GO" id="GO:0090090">
    <property type="term" value="P:negative regulation of canonical Wnt signaling pathway"/>
    <property type="evidence" value="ECO:0007669"/>
    <property type="project" value="InterPro"/>
</dbReference>
<keyword evidence="2" id="KW-0963">Cytoplasm</keyword>
<dbReference type="GO" id="GO:0016055">
    <property type="term" value="P:Wnt signaling pathway"/>
    <property type="evidence" value="ECO:0007669"/>
    <property type="project" value="UniProtKB-KW"/>
</dbReference>
<dbReference type="InterPro" id="IPR044926">
    <property type="entry name" value="RGS_subdomain_2"/>
</dbReference>
<proteinExistence type="predicted"/>
<dbReference type="InterPro" id="IPR036305">
    <property type="entry name" value="RGS_sf"/>
</dbReference>
<evidence type="ECO:0000256" key="2">
    <source>
        <dbReference type="ARBA" id="ARBA00022490"/>
    </source>
</evidence>
<dbReference type="SUPFAM" id="SSF48097">
    <property type="entry name" value="Regulator of G-protein signaling, RGS"/>
    <property type="match status" value="1"/>
</dbReference>
<name>A0A811K9D7_BURXY</name>
<dbReference type="Pfam" id="PF00615">
    <property type="entry name" value="RGS"/>
    <property type="match status" value="1"/>
</dbReference>
<dbReference type="InterPro" id="IPR029071">
    <property type="entry name" value="Ubiquitin-like_domsf"/>
</dbReference>
<feature type="compositionally biased region" description="Basic and acidic residues" evidence="5">
    <location>
        <begin position="206"/>
        <end position="238"/>
    </location>
</feature>
<comment type="subcellular location">
    <subcellularLocation>
        <location evidence="1">Cytoplasm</location>
    </subcellularLocation>
</comment>
<dbReference type="PANTHER" id="PTHR46102:SF2">
    <property type="entry name" value="AXIN"/>
    <property type="match status" value="1"/>
</dbReference>
<feature type="domain" description="DIX" evidence="7">
    <location>
        <begin position="485"/>
        <end position="569"/>
    </location>
</feature>
<dbReference type="Pfam" id="PF00778">
    <property type="entry name" value="DIX"/>
    <property type="match status" value="1"/>
</dbReference>
<feature type="region of interest" description="Disordered" evidence="5">
    <location>
        <begin position="200"/>
        <end position="246"/>
    </location>
</feature>
<dbReference type="EMBL" id="CAJFDI010000001">
    <property type="protein sequence ID" value="CAD5211601.1"/>
    <property type="molecule type" value="Genomic_DNA"/>
</dbReference>
<dbReference type="Gene3D" id="1.10.167.10">
    <property type="entry name" value="Regulator of G-protein Signalling 4, domain 2"/>
    <property type="match status" value="1"/>
</dbReference>
<dbReference type="AlphaFoldDB" id="A0A811K9D7"/>
<dbReference type="GO" id="GO:0048468">
    <property type="term" value="P:cell development"/>
    <property type="evidence" value="ECO:0007669"/>
    <property type="project" value="TreeGrafter"/>
</dbReference>
<dbReference type="GO" id="GO:0032436">
    <property type="term" value="P:positive regulation of proteasomal ubiquitin-dependent protein catabolic process"/>
    <property type="evidence" value="ECO:0007669"/>
    <property type="project" value="TreeGrafter"/>
</dbReference>
<dbReference type="GO" id="GO:0005737">
    <property type="term" value="C:cytoplasm"/>
    <property type="evidence" value="ECO:0007669"/>
    <property type="project" value="UniProtKB-SubCell"/>
</dbReference>
<dbReference type="SMART" id="SM00315">
    <property type="entry name" value="RGS"/>
    <property type="match status" value="1"/>
</dbReference>
<dbReference type="GO" id="GO:0005634">
    <property type="term" value="C:nucleus"/>
    <property type="evidence" value="ECO:0007669"/>
    <property type="project" value="TreeGrafter"/>
</dbReference>
<feature type="region of interest" description="Disordered" evidence="5">
    <location>
        <begin position="1"/>
        <end position="25"/>
    </location>
</feature>
<dbReference type="GO" id="GO:0060090">
    <property type="term" value="F:molecular adaptor activity"/>
    <property type="evidence" value="ECO:0007669"/>
    <property type="project" value="TreeGrafter"/>
</dbReference>
<dbReference type="InterPro" id="IPR038207">
    <property type="entry name" value="DIX_dom_sf"/>
</dbReference>
<dbReference type="GO" id="GO:0005886">
    <property type="term" value="C:plasma membrane"/>
    <property type="evidence" value="ECO:0007669"/>
    <property type="project" value="TreeGrafter"/>
</dbReference>
<dbReference type="GO" id="GO:0031625">
    <property type="term" value="F:ubiquitin protein ligase binding"/>
    <property type="evidence" value="ECO:0007669"/>
    <property type="project" value="TreeGrafter"/>
</dbReference>
<dbReference type="SUPFAM" id="SSF54236">
    <property type="entry name" value="Ubiquitin-like"/>
    <property type="match status" value="1"/>
</dbReference>
<dbReference type="InterPro" id="IPR043581">
    <property type="entry name" value="Axin-like"/>
</dbReference>
<keyword evidence="3 4" id="KW-0879">Wnt signaling pathway</keyword>
<dbReference type="SMR" id="A0A811K9D7"/>
<dbReference type="Proteomes" id="UP000582659">
    <property type="component" value="Unassembled WGS sequence"/>
</dbReference>
<dbReference type="PANTHER" id="PTHR46102">
    <property type="entry name" value="AXIN"/>
    <property type="match status" value="1"/>
</dbReference>
<evidence type="ECO:0000256" key="1">
    <source>
        <dbReference type="ARBA" id="ARBA00004496"/>
    </source>
</evidence>
<dbReference type="PROSITE" id="PS50132">
    <property type="entry name" value="RGS"/>
    <property type="match status" value="1"/>
</dbReference>
<sequence>MRVRIGPPRKLRKPESAKAMNIDQPSQRNHVEWHKSLDALLNERQAIDAFRVWLRLHRRDDALDFYLAIIAFRKHVMKKDQKSMNMAYAMQKKYICPRTGLCDFLPQKLRQEISHKVVQYRARKQTPPVDIFDRLAPYVWSYLCEQHTLFVSSSEFNTVVKASEAGGNKNKMAEITAQRNQTANSRVPPLIGFAKFRCRDSQNTSERQRFRAKSEPPAKRLPRKDEEMRQHTLDHQDSDDNEFVEPEVPGSFPIRHEHEEDRELFARILSDRLAPIALQQQDEDRRRAENEFRLDLGGDTPSSWDEEDAIPPEALCEWSLAPSARVAHTRGAKFMQKSASIAFSESNDLHPFHQQPPAAPRLKKFDSLNGHAFRHPFIKDHLFAVHTHLVAPLSNKYGNPECLPYHAQAPPPPAPAHGNTYDFSEMDRQIRGSRCNVYQQFSDSSGFCSSESAHLHLAELNERNQQQNIRIPRDNSFPFEYRHSEDQFLPVSYKDESGVPFVSRVYSHSMTFGLFRNHFGIPARTSKRFMFKSPCEDGSAPYQWTVVMDDQVVLPIFEGKVTAECRDLIEFDRR</sequence>
<evidence type="ECO:0000259" key="6">
    <source>
        <dbReference type="PROSITE" id="PS50132"/>
    </source>
</evidence>
<evidence type="ECO:0000256" key="5">
    <source>
        <dbReference type="SAM" id="MobiDB-lite"/>
    </source>
</evidence>
<evidence type="ECO:0000259" key="7">
    <source>
        <dbReference type="PROSITE" id="PS50841"/>
    </source>
</evidence>
<dbReference type="InterPro" id="IPR001158">
    <property type="entry name" value="DIX"/>
</dbReference>
<dbReference type="GO" id="GO:0008013">
    <property type="term" value="F:beta-catenin binding"/>
    <property type="evidence" value="ECO:0007669"/>
    <property type="project" value="TreeGrafter"/>
</dbReference>
<gene>
    <name evidence="8" type="ORF">BXYJ_LOCUS2510</name>
</gene>
<dbReference type="Proteomes" id="UP000659654">
    <property type="component" value="Unassembled WGS sequence"/>
</dbReference>
<organism evidence="8 9">
    <name type="scientific">Bursaphelenchus xylophilus</name>
    <name type="common">Pinewood nematode worm</name>
    <name type="synonym">Aphelenchoides xylophilus</name>
    <dbReference type="NCBI Taxonomy" id="6326"/>
    <lineage>
        <taxon>Eukaryota</taxon>
        <taxon>Metazoa</taxon>
        <taxon>Ecdysozoa</taxon>
        <taxon>Nematoda</taxon>
        <taxon>Chromadorea</taxon>
        <taxon>Rhabditida</taxon>
        <taxon>Tylenchina</taxon>
        <taxon>Tylenchomorpha</taxon>
        <taxon>Aphelenchoidea</taxon>
        <taxon>Aphelenchoididae</taxon>
        <taxon>Bursaphelenchus</taxon>
    </lineage>
</organism>
<comment type="caution">
    <text evidence="8">The sequence shown here is derived from an EMBL/GenBank/DDBJ whole genome shotgun (WGS) entry which is preliminary data.</text>
</comment>
<evidence type="ECO:0000256" key="4">
    <source>
        <dbReference type="PROSITE-ProRule" id="PRU00069"/>
    </source>
</evidence>
<dbReference type="PROSITE" id="PS50841">
    <property type="entry name" value="DIX"/>
    <property type="match status" value="1"/>
</dbReference>
<accession>A0A811K9D7</accession>
<feature type="compositionally biased region" description="Basic residues" evidence="5">
    <location>
        <begin position="1"/>
        <end position="12"/>
    </location>
</feature>
<dbReference type="Gene3D" id="2.40.240.130">
    <property type="match status" value="1"/>
</dbReference>
<dbReference type="EMBL" id="CAJFCV020000001">
    <property type="protein sequence ID" value="CAG9088694.1"/>
    <property type="molecule type" value="Genomic_DNA"/>
</dbReference>
<dbReference type="GO" id="GO:0030877">
    <property type="term" value="C:beta-catenin destruction complex"/>
    <property type="evidence" value="ECO:0007669"/>
    <property type="project" value="TreeGrafter"/>
</dbReference>
<evidence type="ECO:0000313" key="9">
    <source>
        <dbReference type="Proteomes" id="UP000659654"/>
    </source>
</evidence>
<protein>
    <submittedName>
        <fullName evidence="8">(pine wood nematode) hypothetical protein</fullName>
    </submittedName>
</protein>
<dbReference type="InterPro" id="IPR016137">
    <property type="entry name" value="RGS"/>
</dbReference>
<evidence type="ECO:0000256" key="3">
    <source>
        <dbReference type="ARBA" id="ARBA00022687"/>
    </source>
</evidence>
<keyword evidence="9" id="KW-1185">Reference proteome</keyword>